<keyword evidence="1" id="KW-0472">Membrane</keyword>
<keyword evidence="1" id="KW-0812">Transmembrane</keyword>
<reference evidence="2 3" key="1">
    <citation type="submission" date="2019-03" db="EMBL/GenBank/DDBJ databases">
        <title>Genomics of glacier-inhabiting Cryobacterium strains.</title>
        <authorList>
            <person name="Liu Q."/>
            <person name="Xin Y.-H."/>
        </authorList>
    </citation>
    <scope>NUCLEOTIDE SEQUENCE [LARGE SCALE GENOMIC DNA]</scope>
    <source>
        <strain evidence="2 3">Sr59</strain>
    </source>
</reference>
<evidence type="ECO:0000313" key="3">
    <source>
        <dbReference type="Proteomes" id="UP000298468"/>
    </source>
</evidence>
<evidence type="ECO:0000313" key="2">
    <source>
        <dbReference type="EMBL" id="TFD88539.1"/>
    </source>
</evidence>
<protein>
    <submittedName>
        <fullName evidence="2">Uncharacterized protein</fullName>
    </submittedName>
</protein>
<evidence type="ECO:0000256" key="1">
    <source>
        <dbReference type="SAM" id="Phobius"/>
    </source>
</evidence>
<feature type="transmembrane region" description="Helical" evidence="1">
    <location>
        <begin position="12"/>
        <end position="34"/>
    </location>
</feature>
<dbReference type="Proteomes" id="UP000298468">
    <property type="component" value="Unassembled WGS sequence"/>
</dbReference>
<sequence length="70" mass="7191">MSVRTLRLWSGVGSFVLIAGVVFLAVGVALWKPLATAPGLWALGTGILIGAGLVVTAIATSTLVSKTRRK</sequence>
<dbReference type="AlphaFoldDB" id="A0A4R9BPM5"/>
<proteinExistence type="predicted"/>
<dbReference type="RefSeq" id="WP_134641084.1">
    <property type="nucleotide sequence ID" value="NZ_SOHM01000029.1"/>
</dbReference>
<keyword evidence="3" id="KW-1185">Reference proteome</keyword>
<dbReference type="EMBL" id="SOHM01000029">
    <property type="protein sequence ID" value="TFD88539.1"/>
    <property type="molecule type" value="Genomic_DNA"/>
</dbReference>
<keyword evidence="1" id="KW-1133">Transmembrane helix</keyword>
<name>A0A4R9BPM5_9MICO</name>
<accession>A0A4R9BPM5</accession>
<feature type="transmembrane region" description="Helical" evidence="1">
    <location>
        <begin position="40"/>
        <end position="64"/>
    </location>
</feature>
<organism evidence="2 3">
    <name type="scientific">Cryobacterium lactosi</name>
    <dbReference type="NCBI Taxonomy" id="1259202"/>
    <lineage>
        <taxon>Bacteria</taxon>
        <taxon>Bacillati</taxon>
        <taxon>Actinomycetota</taxon>
        <taxon>Actinomycetes</taxon>
        <taxon>Micrococcales</taxon>
        <taxon>Microbacteriaceae</taxon>
        <taxon>Cryobacterium</taxon>
    </lineage>
</organism>
<comment type="caution">
    <text evidence="2">The sequence shown here is derived from an EMBL/GenBank/DDBJ whole genome shotgun (WGS) entry which is preliminary data.</text>
</comment>
<gene>
    <name evidence="2" type="ORF">E3T61_11950</name>
</gene>